<dbReference type="VEuPathDB" id="PiroplasmaDB:TpMuguga_02g00553"/>
<name>Q4N4T7_THEPA</name>
<keyword evidence="1" id="KW-0812">Transmembrane</keyword>
<feature type="transmembrane region" description="Helical" evidence="1">
    <location>
        <begin position="184"/>
        <end position="209"/>
    </location>
</feature>
<dbReference type="OMA" id="FCFRYDY"/>
<dbReference type="RefSeq" id="XP_765119.1">
    <property type="nucleotide sequence ID" value="XM_760026.1"/>
</dbReference>
<protein>
    <submittedName>
        <fullName evidence="3">Uncharacterized protein</fullName>
    </submittedName>
</protein>
<evidence type="ECO:0000313" key="3">
    <source>
        <dbReference type="EMBL" id="EAN32836.1"/>
    </source>
</evidence>
<sequence length="211" mass="23810">MKVIYVLLLLINLLRCSAGPSAAISRRNVTLDLTLSAANSPSKVVPNTPNNEDVPAGFKKFVIFGDTHGHYFNVTDVLYNNVNLRINGADISRNYVYDVFSYWNDDQILAFCFRYDYERSHSKYEYYNVIQGVWKEVKESDFEANSNGKISGAGLKKLLKFTESQNPKITPDGDKKEGQKNKKLLIIIASAVGGIFVLLLLGFLAYYVFKK</sequence>
<feature type="chain" id="PRO_5004241104" evidence="2">
    <location>
        <begin position="19"/>
        <end position="211"/>
    </location>
</feature>
<comment type="caution">
    <text evidence="3">The sequence shown here is derived from an EMBL/GenBank/DDBJ whole genome shotgun (WGS) entry which is preliminary data.</text>
</comment>
<evidence type="ECO:0000313" key="4">
    <source>
        <dbReference type="Proteomes" id="UP000001949"/>
    </source>
</evidence>
<dbReference type="AlphaFoldDB" id="Q4N4T7"/>
<keyword evidence="2" id="KW-0732">Signal</keyword>
<proteinExistence type="predicted"/>
<feature type="signal peptide" evidence="2">
    <location>
        <begin position="1"/>
        <end position="18"/>
    </location>
</feature>
<organism evidence="3 4">
    <name type="scientific">Theileria parva</name>
    <name type="common">East coast fever infection agent</name>
    <dbReference type="NCBI Taxonomy" id="5875"/>
    <lineage>
        <taxon>Eukaryota</taxon>
        <taxon>Sar</taxon>
        <taxon>Alveolata</taxon>
        <taxon>Apicomplexa</taxon>
        <taxon>Aconoidasida</taxon>
        <taxon>Piroplasmida</taxon>
        <taxon>Theileriidae</taxon>
        <taxon>Theileria</taxon>
    </lineage>
</organism>
<dbReference type="KEGG" id="tpv:TP02_0553"/>
<dbReference type="InParanoid" id="Q4N4T7"/>
<dbReference type="eggNOG" id="ENOG502QWUJ">
    <property type="taxonomic scope" value="Eukaryota"/>
</dbReference>
<gene>
    <name evidence="3" type="ordered locus">TP02_0553</name>
</gene>
<dbReference type="GeneID" id="3502186"/>
<evidence type="ECO:0000256" key="1">
    <source>
        <dbReference type="SAM" id="Phobius"/>
    </source>
</evidence>
<keyword evidence="1" id="KW-1133">Transmembrane helix</keyword>
<dbReference type="EMBL" id="AAGK01000002">
    <property type="protein sequence ID" value="EAN32836.1"/>
    <property type="molecule type" value="Genomic_DNA"/>
</dbReference>
<keyword evidence="1" id="KW-0472">Membrane</keyword>
<reference evidence="3 4" key="1">
    <citation type="journal article" date="2005" name="Science">
        <title>Genome sequence of Theileria parva, a bovine pathogen that transforms lymphocytes.</title>
        <authorList>
            <person name="Gardner M.J."/>
            <person name="Bishop R."/>
            <person name="Shah T."/>
            <person name="de Villiers E.P."/>
            <person name="Carlton J.M."/>
            <person name="Hall N."/>
            <person name="Ren Q."/>
            <person name="Paulsen I.T."/>
            <person name="Pain A."/>
            <person name="Berriman M."/>
            <person name="Wilson R.J.M."/>
            <person name="Sato S."/>
            <person name="Ralph S.A."/>
            <person name="Mann D.J."/>
            <person name="Xiong Z."/>
            <person name="Shallom S.J."/>
            <person name="Weidman J."/>
            <person name="Jiang L."/>
            <person name="Lynn J."/>
            <person name="Weaver B."/>
            <person name="Shoaibi A."/>
            <person name="Domingo A.R."/>
            <person name="Wasawo D."/>
            <person name="Crabtree J."/>
            <person name="Wortman J.R."/>
            <person name="Haas B."/>
            <person name="Angiuoli S.V."/>
            <person name="Creasy T.H."/>
            <person name="Lu C."/>
            <person name="Suh B."/>
            <person name="Silva J.C."/>
            <person name="Utterback T.R."/>
            <person name="Feldblyum T.V."/>
            <person name="Pertea M."/>
            <person name="Allen J."/>
            <person name="Nierman W.C."/>
            <person name="Taracha E.L.N."/>
            <person name="Salzberg S.L."/>
            <person name="White O.R."/>
            <person name="Fitzhugh H.A."/>
            <person name="Morzaria S."/>
            <person name="Venter J.C."/>
            <person name="Fraser C.M."/>
            <person name="Nene V."/>
        </authorList>
    </citation>
    <scope>NUCLEOTIDE SEQUENCE [LARGE SCALE GENOMIC DNA]</scope>
    <source>
        <strain evidence="3 4">Muguga</strain>
    </source>
</reference>
<dbReference type="Proteomes" id="UP000001949">
    <property type="component" value="Unassembled WGS sequence"/>
</dbReference>
<keyword evidence="4" id="KW-1185">Reference proteome</keyword>
<accession>Q4N4T7</accession>
<evidence type="ECO:0000256" key="2">
    <source>
        <dbReference type="SAM" id="SignalP"/>
    </source>
</evidence>